<reference evidence="7 8" key="1">
    <citation type="journal article" date="2008" name="PLoS Genet.">
        <title>Genomic islands in the pathogenic filamentous fungus Aspergillus fumigatus.</title>
        <authorList>
            <person name="Fedorova N.D."/>
            <person name="Khaldi N."/>
            <person name="Joardar V.S."/>
            <person name="Maiti R."/>
            <person name="Amedeo P."/>
            <person name="Anderson M.J."/>
            <person name="Crabtree J."/>
            <person name="Silva J.C."/>
            <person name="Badger J.H."/>
            <person name="Albarraq A."/>
            <person name="Angiuoli S."/>
            <person name="Bussey H."/>
            <person name="Bowyer P."/>
            <person name="Cotty P.J."/>
            <person name="Dyer P.S."/>
            <person name="Egan A."/>
            <person name="Galens K."/>
            <person name="Fraser-Liggett C.M."/>
            <person name="Haas B.J."/>
            <person name="Inman J.M."/>
            <person name="Kent R."/>
            <person name="Lemieux S."/>
            <person name="Malavazi I."/>
            <person name="Orvis J."/>
            <person name="Roemer T."/>
            <person name="Ronning C.M."/>
            <person name="Sundaram J.P."/>
            <person name="Sutton G."/>
            <person name="Turner G."/>
            <person name="Venter J.C."/>
            <person name="White O.R."/>
            <person name="Whitty B.R."/>
            <person name="Youngman P."/>
            <person name="Wolfe K.H."/>
            <person name="Goldman G.H."/>
            <person name="Wortman J.R."/>
            <person name="Jiang B."/>
            <person name="Denning D.W."/>
            <person name="Nierman W.C."/>
        </authorList>
    </citation>
    <scope>NUCLEOTIDE SEQUENCE [LARGE SCALE GENOMIC DNA]</scope>
    <source>
        <strain evidence="8">CBS 144.89 / FGSC A1163 / CEA10</strain>
    </source>
</reference>
<sequence>MATAMQDVSPSFTSSPTSTMTTISTTTAATAAAAPKPDKPRKLRSACDACHRSKTRCSGGNPCTRCHEYMSPCTYSYSSRCGKPKGARSRKTLEREQRVAAAAESARIAGNPSALASLPATSTCTSTATTAAAAAAAATTTTIATTTAPSQGPAVDSAAAAAAATTSTVASPRADDCLGLFDDDEESNPFFSSGSENTGGTSFSPDWIPPLPSISDSDLSFPLLESCLGPDHDCNDSLFWSTTAEPDCQPTSKEPLDPRSKLLRSCKCLQTLSSLTARDIRRFDATFVFVRNYARAFSAFYHCSHCPKDAGSISMAVTALQLATTALEKTATAGTDAAGFKSGCSGMTAADLDEDLLTPGAEFFLPANGRGASNPAFQLGSYQIAPLPGEPDLEEHSEILNILIRSAVRRLLAVCWQIWDLLRGPASRDGRGHVFEPYDPSSSSSSSSSSFSSGPEIHQLCDLSCSAEAAQFRSTLVQIPARLCNLLAL</sequence>
<keyword evidence="4" id="KW-0539">Nucleus</keyword>
<dbReference type="EMBL" id="DS499599">
    <property type="protein sequence ID" value="EDP49538.1"/>
    <property type="molecule type" value="Genomic_DNA"/>
</dbReference>
<dbReference type="PROSITE" id="PS50048">
    <property type="entry name" value="ZN2_CY6_FUNGAL_2"/>
    <property type="match status" value="1"/>
</dbReference>
<feature type="compositionally biased region" description="Low complexity" evidence="5">
    <location>
        <begin position="441"/>
        <end position="451"/>
    </location>
</feature>
<dbReference type="GO" id="GO:0000981">
    <property type="term" value="F:DNA-binding transcription factor activity, RNA polymerase II-specific"/>
    <property type="evidence" value="ECO:0007669"/>
    <property type="project" value="InterPro"/>
</dbReference>
<evidence type="ECO:0000313" key="7">
    <source>
        <dbReference type="EMBL" id="EDP49538.1"/>
    </source>
</evidence>
<dbReference type="GO" id="GO:0008270">
    <property type="term" value="F:zinc ion binding"/>
    <property type="evidence" value="ECO:0007669"/>
    <property type="project" value="InterPro"/>
</dbReference>
<dbReference type="SUPFAM" id="SSF57701">
    <property type="entry name" value="Zn2/Cys6 DNA-binding domain"/>
    <property type="match status" value="1"/>
</dbReference>
<dbReference type="PROSITE" id="PS00463">
    <property type="entry name" value="ZN2_CY6_FUNGAL_1"/>
    <property type="match status" value="1"/>
</dbReference>
<evidence type="ECO:0000256" key="2">
    <source>
        <dbReference type="ARBA" id="ARBA00023125"/>
    </source>
</evidence>
<dbReference type="Pfam" id="PF00172">
    <property type="entry name" value="Zn_clus"/>
    <property type="match status" value="1"/>
</dbReference>
<evidence type="ECO:0000256" key="3">
    <source>
        <dbReference type="ARBA" id="ARBA00023163"/>
    </source>
</evidence>
<evidence type="ECO:0000259" key="6">
    <source>
        <dbReference type="PROSITE" id="PS50048"/>
    </source>
</evidence>
<gene>
    <name evidence="7" type="ORF">AFUB_075680</name>
</gene>
<evidence type="ECO:0000256" key="1">
    <source>
        <dbReference type="ARBA" id="ARBA00023015"/>
    </source>
</evidence>
<protein>
    <submittedName>
        <fullName evidence="7">C6 finger domain protein GliZ</fullName>
    </submittedName>
</protein>
<dbReference type="PANTHER" id="PTHR31069">
    <property type="entry name" value="OLEATE-ACTIVATED TRANSCRIPTION FACTOR 1-RELATED"/>
    <property type="match status" value="1"/>
</dbReference>
<organism evidence="7 8">
    <name type="scientific">Aspergillus fumigatus (strain CBS 144.89 / FGSC A1163 / CEA10)</name>
    <name type="common">Neosartorya fumigata</name>
    <dbReference type="NCBI Taxonomy" id="451804"/>
    <lineage>
        <taxon>Eukaryota</taxon>
        <taxon>Fungi</taxon>
        <taxon>Dikarya</taxon>
        <taxon>Ascomycota</taxon>
        <taxon>Pezizomycotina</taxon>
        <taxon>Eurotiomycetes</taxon>
        <taxon>Eurotiomycetidae</taxon>
        <taxon>Eurotiales</taxon>
        <taxon>Aspergillaceae</taxon>
        <taxon>Aspergillus</taxon>
        <taxon>Aspergillus subgen. Fumigati</taxon>
    </lineage>
</organism>
<keyword evidence="1" id="KW-0805">Transcription regulation</keyword>
<dbReference type="AlphaFoldDB" id="B0Y807"/>
<dbReference type="VEuPathDB" id="FungiDB:AFUB_075680"/>
<dbReference type="Gene3D" id="4.10.240.10">
    <property type="entry name" value="Zn(2)-C6 fungal-type DNA-binding domain"/>
    <property type="match status" value="1"/>
</dbReference>
<proteinExistence type="predicted"/>
<keyword evidence="3" id="KW-0804">Transcription</keyword>
<accession>B0Y807</accession>
<dbReference type="SMART" id="SM00066">
    <property type="entry name" value="GAL4"/>
    <property type="match status" value="1"/>
</dbReference>
<feature type="region of interest" description="Disordered" evidence="5">
    <location>
        <begin position="1"/>
        <end position="20"/>
    </location>
</feature>
<dbReference type="CDD" id="cd00067">
    <property type="entry name" value="GAL4"/>
    <property type="match status" value="1"/>
</dbReference>
<feature type="region of interest" description="Disordered" evidence="5">
    <location>
        <begin position="432"/>
        <end position="451"/>
    </location>
</feature>
<name>B0Y807_ASPFC</name>
<dbReference type="InterPro" id="IPR001138">
    <property type="entry name" value="Zn2Cys6_DnaBD"/>
</dbReference>
<feature type="compositionally biased region" description="Low complexity" evidence="5">
    <location>
        <begin position="9"/>
        <end position="20"/>
    </location>
</feature>
<keyword evidence="8" id="KW-1185">Reference proteome</keyword>
<dbReference type="HOGENOM" id="CLU_581347_0_0_1"/>
<feature type="domain" description="Zn(2)-C6 fungal-type" evidence="6">
    <location>
        <begin position="46"/>
        <end position="75"/>
    </location>
</feature>
<dbReference type="PANTHER" id="PTHR31069:SF31">
    <property type="entry name" value="MONODICTYPHENONE CLUSTER TRANSCRIPTION FACTOR-RELATED"/>
    <property type="match status" value="1"/>
</dbReference>
<dbReference type="GO" id="GO:0003677">
    <property type="term" value="F:DNA binding"/>
    <property type="evidence" value="ECO:0007669"/>
    <property type="project" value="UniProtKB-KW"/>
</dbReference>
<dbReference type="InterPro" id="IPR050675">
    <property type="entry name" value="OAF3"/>
</dbReference>
<feature type="region of interest" description="Disordered" evidence="5">
    <location>
        <begin position="188"/>
        <end position="207"/>
    </location>
</feature>
<evidence type="ECO:0000256" key="4">
    <source>
        <dbReference type="ARBA" id="ARBA00023242"/>
    </source>
</evidence>
<dbReference type="OrthoDB" id="4330117at2759"/>
<evidence type="ECO:0000256" key="5">
    <source>
        <dbReference type="SAM" id="MobiDB-lite"/>
    </source>
</evidence>
<feature type="compositionally biased region" description="Polar residues" evidence="5">
    <location>
        <begin position="189"/>
        <end position="203"/>
    </location>
</feature>
<dbReference type="Proteomes" id="UP000001699">
    <property type="component" value="Unassembled WGS sequence"/>
</dbReference>
<dbReference type="InterPro" id="IPR036864">
    <property type="entry name" value="Zn2-C6_fun-type_DNA-bd_sf"/>
</dbReference>
<keyword evidence="2" id="KW-0238">DNA-binding</keyword>
<evidence type="ECO:0000313" key="8">
    <source>
        <dbReference type="Proteomes" id="UP000001699"/>
    </source>
</evidence>